<feature type="transmembrane region" description="Helical" evidence="2">
    <location>
        <begin position="42"/>
        <end position="62"/>
    </location>
</feature>
<evidence type="ECO:0000313" key="3">
    <source>
        <dbReference type="EMBL" id="SEN84598.1"/>
    </source>
</evidence>
<dbReference type="EMBL" id="FOCX01000005">
    <property type="protein sequence ID" value="SEN84598.1"/>
    <property type="molecule type" value="Genomic_DNA"/>
</dbReference>
<dbReference type="OrthoDB" id="330458at2157"/>
<dbReference type="Proteomes" id="UP000198775">
    <property type="component" value="Unassembled WGS sequence"/>
</dbReference>
<protein>
    <submittedName>
        <fullName evidence="3">Uncharacterized protein</fullName>
    </submittedName>
</protein>
<evidence type="ECO:0000256" key="2">
    <source>
        <dbReference type="SAM" id="Phobius"/>
    </source>
</evidence>
<keyword evidence="2" id="KW-0472">Membrane</keyword>
<evidence type="ECO:0000313" key="4">
    <source>
        <dbReference type="Proteomes" id="UP000198775"/>
    </source>
</evidence>
<evidence type="ECO:0000256" key="1">
    <source>
        <dbReference type="SAM" id="MobiDB-lite"/>
    </source>
</evidence>
<proteinExistence type="predicted"/>
<reference evidence="4" key="1">
    <citation type="submission" date="2016-10" db="EMBL/GenBank/DDBJ databases">
        <authorList>
            <person name="Varghese N."/>
            <person name="Submissions S."/>
        </authorList>
    </citation>
    <scope>NUCLEOTIDE SEQUENCE [LARGE SCALE GENOMIC DNA]</scope>
    <source>
        <strain evidence="4">IBRC-M 10043</strain>
    </source>
</reference>
<dbReference type="AlphaFoldDB" id="A0A1H8JWK0"/>
<sequence>MVGPVSNDEREAFTRRLQLGFVLLVGVSSGLITLQGNPSPTVVVGAVAGGLLLGVLLMRFAIPSADGFRDQETPERASESDGHLERRFESADRDERPQEQRNR</sequence>
<gene>
    <name evidence="3" type="ORF">SAMN05216388_1005188</name>
</gene>
<keyword evidence="2" id="KW-0812">Transmembrane</keyword>
<name>A0A1H8JWK0_9EURY</name>
<organism evidence="3 4">
    <name type="scientific">Halorientalis persicus</name>
    <dbReference type="NCBI Taxonomy" id="1367881"/>
    <lineage>
        <taxon>Archaea</taxon>
        <taxon>Methanobacteriati</taxon>
        <taxon>Methanobacteriota</taxon>
        <taxon>Stenosarchaea group</taxon>
        <taxon>Halobacteria</taxon>
        <taxon>Halobacteriales</taxon>
        <taxon>Haloarculaceae</taxon>
        <taxon>Halorientalis</taxon>
    </lineage>
</organism>
<accession>A0A1H8JWK0</accession>
<feature type="region of interest" description="Disordered" evidence="1">
    <location>
        <begin position="67"/>
        <end position="103"/>
    </location>
</feature>
<keyword evidence="4" id="KW-1185">Reference proteome</keyword>
<dbReference type="RefSeq" id="WP_170845350.1">
    <property type="nucleotide sequence ID" value="NZ_FOCX01000005.1"/>
</dbReference>
<keyword evidence="2" id="KW-1133">Transmembrane helix</keyword>
<feature type="transmembrane region" description="Helical" evidence="2">
    <location>
        <begin position="17"/>
        <end position="36"/>
    </location>
</feature>